<reference evidence="3 4" key="1">
    <citation type="submission" date="2020-04" db="EMBL/GenBank/DDBJ databases">
        <authorList>
            <person name="Wallbank WR R."/>
            <person name="Pardo Diaz C."/>
            <person name="Kozak K."/>
            <person name="Martin S."/>
            <person name="Jiggins C."/>
            <person name="Moest M."/>
            <person name="Warren A I."/>
            <person name="Byers J.R.P. K."/>
            <person name="Montejo-Kovacevich G."/>
            <person name="Yen C E."/>
        </authorList>
    </citation>
    <scope>NUCLEOTIDE SEQUENCE [LARGE SCALE GENOMIC DNA]</scope>
</reference>
<feature type="compositionally biased region" description="Low complexity" evidence="1">
    <location>
        <begin position="87"/>
        <end position="97"/>
    </location>
</feature>
<accession>A0A8S0ZA61</accession>
<feature type="compositionally biased region" description="Basic and acidic residues" evidence="1">
    <location>
        <begin position="162"/>
        <end position="176"/>
    </location>
</feature>
<dbReference type="EMBL" id="CADEBD010000283">
    <property type="protein sequence ID" value="CAB3228666.1"/>
    <property type="molecule type" value="Genomic_DNA"/>
</dbReference>
<sequence length="200" mass="22448">MVNYRRVLSLLSVLVAVVNAAPTPDCTQNHYDQRQNGSENYRLNIDGVVVAVAPAESLLSAFGDIDDLMDLLAIEDYNGDYKPKPPTESSSSSWTSTENEKPKPQEKPVENKPAEEKPAQEKPAEEKPLKEKPQEIKPEEPKPEVPAKPAELPPLSDVSLNEDMKVQKKEVSTKKQEKAKRLKNRLAAFLMPLLRKTRHQ</sequence>
<dbReference type="OrthoDB" id="7454790at2759"/>
<organism evidence="3 4">
    <name type="scientific">Arctia plantaginis</name>
    <name type="common">Wood tiger moth</name>
    <name type="synonym">Phalaena plantaginis</name>
    <dbReference type="NCBI Taxonomy" id="874455"/>
    <lineage>
        <taxon>Eukaryota</taxon>
        <taxon>Metazoa</taxon>
        <taxon>Ecdysozoa</taxon>
        <taxon>Arthropoda</taxon>
        <taxon>Hexapoda</taxon>
        <taxon>Insecta</taxon>
        <taxon>Pterygota</taxon>
        <taxon>Neoptera</taxon>
        <taxon>Endopterygota</taxon>
        <taxon>Lepidoptera</taxon>
        <taxon>Glossata</taxon>
        <taxon>Ditrysia</taxon>
        <taxon>Noctuoidea</taxon>
        <taxon>Erebidae</taxon>
        <taxon>Arctiinae</taxon>
        <taxon>Arctia</taxon>
    </lineage>
</organism>
<keyword evidence="2" id="KW-0732">Signal</keyword>
<dbReference type="Proteomes" id="UP000494256">
    <property type="component" value="Unassembled WGS sequence"/>
</dbReference>
<dbReference type="AlphaFoldDB" id="A0A8S0ZA61"/>
<evidence type="ECO:0000256" key="2">
    <source>
        <dbReference type="SAM" id="SignalP"/>
    </source>
</evidence>
<feature type="chain" id="PRO_5035909247" evidence="2">
    <location>
        <begin position="21"/>
        <end position="200"/>
    </location>
</feature>
<evidence type="ECO:0000313" key="4">
    <source>
        <dbReference type="Proteomes" id="UP000494256"/>
    </source>
</evidence>
<evidence type="ECO:0000256" key="1">
    <source>
        <dbReference type="SAM" id="MobiDB-lite"/>
    </source>
</evidence>
<evidence type="ECO:0000313" key="3">
    <source>
        <dbReference type="EMBL" id="CAB3228666.1"/>
    </source>
</evidence>
<proteinExistence type="predicted"/>
<name>A0A8S0ZA61_ARCPL</name>
<protein>
    <submittedName>
        <fullName evidence="3">Uncharacterized protein</fullName>
    </submittedName>
</protein>
<feature type="compositionally biased region" description="Basic and acidic residues" evidence="1">
    <location>
        <begin position="98"/>
        <end position="145"/>
    </location>
</feature>
<feature type="signal peptide" evidence="2">
    <location>
        <begin position="1"/>
        <end position="20"/>
    </location>
</feature>
<feature type="region of interest" description="Disordered" evidence="1">
    <location>
        <begin position="79"/>
        <end position="180"/>
    </location>
</feature>
<comment type="caution">
    <text evidence="3">The sequence shown here is derived from an EMBL/GenBank/DDBJ whole genome shotgun (WGS) entry which is preliminary data.</text>
</comment>
<gene>
    <name evidence="3" type="ORF">APLA_LOCUS3619</name>
</gene>